<keyword evidence="2 3" id="KW-0808">Transferase</keyword>
<dbReference type="InterPro" id="IPR000863">
    <property type="entry name" value="Sulfotransferase_dom"/>
</dbReference>
<evidence type="ECO:0000313" key="5">
    <source>
        <dbReference type="EMBL" id="CAI0437626.1"/>
    </source>
</evidence>
<dbReference type="Proteomes" id="UP001154282">
    <property type="component" value="Unassembled WGS sequence"/>
</dbReference>
<accession>A0AAV0LU19</accession>
<comment type="similarity">
    <text evidence="1 3">Belongs to the sulfotransferase 1 family.</text>
</comment>
<organism evidence="5 6">
    <name type="scientific">Linum tenue</name>
    <dbReference type="NCBI Taxonomy" id="586396"/>
    <lineage>
        <taxon>Eukaryota</taxon>
        <taxon>Viridiplantae</taxon>
        <taxon>Streptophyta</taxon>
        <taxon>Embryophyta</taxon>
        <taxon>Tracheophyta</taxon>
        <taxon>Spermatophyta</taxon>
        <taxon>Magnoliopsida</taxon>
        <taxon>eudicotyledons</taxon>
        <taxon>Gunneridae</taxon>
        <taxon>Pentapetalae</taxon>
        <taxon>rosids</taxon>
        <taxon>fabids</taxon>
        <taxon>Malpighiales</taxon>
        <taxon>Linaceae</taxon>
        <taxon>Linum</taxon>
    </lineage>
</organism>
<evidence type="ECO:0000259" key="4">
    <source>
        <dbReference type="Pfam" id="PF00685"/>
    </source>
</evidence>
<comment type="caution">
    <text evidence="5">The sequence shown here is derived from an EMBL/GenBank/DDBJ whole genome shotgun (WGS) entry which is preliminary data.</text>
</comment>
<evidence type="ECO:0000313" key="6">
    <source>
        <dbReference type="Proteomes" id="UP001154282"/>
    </source>
</evidence>
<dbReference type="EMBL" id="CAMGYJ010000006">
    <property type="protein sequence ID" value="CAI0437626.1"/>
    <property type="molecule type" value="Genomic_DNA"/>
</dbReference>
<dbReference type="PANTHER" id="PTHR11783">
    <property type="entry name" value="SULFOTRANSFERASE SULT"/>
    <property type="match status" value="1"/>
</dbReference>
<feature type="domain" description="Sulfotransferase" evidence="4">
    <location>
        <begin position="30"/>
        <end position="80"/>
    </location>
</feature>
<dbReference type="AlphaFoldDB" id="A0AAV0LU19"/>
<dbReference type="EC" id="2.8.2.-" evidence="3"/>
<dbReference type="Pfam" id="PF00685">
    <property type="entry name" value="Sulfotransfer_1"/>
    <property type="match status" value="1"/>
</dbReference>
<protein>
    <recommendedName>
        <fullName evidence="3">Sulfotransferase</fullName>
        <ecNumber evidence="3">2.8.2.-</ecNumber>
    </recommendedName>
</protein>
<name>A0AAV0LU19_9ROSI</name>
<dbReference type="SUPFAM" id="SSF52540">
    <property type="entry name" value="P-loop containing nucleoside triphosphate hydrolases"/>
    <property type="match status" value="1"/>
</dbReference>
<evidence type="ECO:0000256" key="3">
    <source>
        <dbReference type="RuleBase" id="RU361155"/>
    </source>
</evidence>
<dbReference type="InterPro" id="IPR027417">
    <property type="entry name" value="P-loop_NTPase"/>
</dbReference>
<gene>
    <name evidence="5" type="ORF">LITE_LOCUS25531</name>
</gene>
<dbReference type="Gene3D" id="3.40.50.300">
    <property type="entry name" value="P-loop containing nucleotide triphosphate hydrolases"/>
    <property type="match status" value="1"/>
</dbReference>
<reference evidence="5" key="1">
    <citation type="submission" date="2022-08" db="EMBL/GenBank/DDBJ databases">
        <authorList>
            <person name="Gutierrez-Valencia J."/>
        </authorList>
    </citation>
    <scope>NUCLEOTIDE SEQUENCE</scope>
</reference>
<evidence type="ECO:0000256" key="2">
    <source>
        <dbReference type="ARBA" id="ARBA00022679"/>
    </source>
</evidence>
<evidence type="ECO:0000256" key="1">
    <source>
        <dbReference type="ARBA" id="ARBA00005771"/>
    </source>
</evidence>
<dbReference type="GO" id="GO:0008146">
    <property type="term" value="F:sulfotransferase activity"/>
    <property type="evidence" value="ECO:0007669"/>
    <property type="project" value="InterPro"/>
</dbReference>
<proteinExistence type="inferred from homology"/>
<sequence>MQQIDGFWYLDSFMESIAAFRSEFQPRTDDVVLLTSVPKTGTTWLIALCHSILHRDDKEEEEDSLTKMTPHELVPTIDMFYLGDQQNLRERNGARCHDGESSGGVLRWGHPVRAILQTRGGVLGREQEAAREGVVSRVRGAVQRAQGAGQEAGFVSQEAFRFG</sequence>
<keyword evidence="6" id="KW-1185">Reference proteome</keyword>